<organism evidence="2 3">
    <name type="scientific">Araneus ventricosus</name>
    <name type="common">Orbweaver spider</name>
    <name type="synonym">Epeira ventricosa</name>
    <dbReference type="NCBI Taxonomy" id="182803"/>
    <lineage>
        <taxon>Eukaryota</taxon>
        <taxon>Metazoa</taxon>
        <taxon>Ecdysozoa</taxon>
        <taxon>Arthropoda</taxon>
        <taxon>Chelicerata</taxon>
        <taxon>Arachnida</taxon>
        <taxon>Araneae</taxon>
        <taxon>Araneomorphae</taxon>
        <taxon>Entelegynae</taxon>
        <taxon>Araneoidea</taxon>
        <taxon>Araneidae</taxon>
        <taxon>Araneus</taxon>
    </lineage>
</organism>
<dbReference type="EMBL" id="BGPR01015807">
    <property type="protein sequence ID" value="GBN70681.1"/>
    <property type="molecule type" value="Genomic_DNA"/>
</dbReference>
<sequence>MRWKQAVPCLRCNIQPSHHHHRCATVVRHHCSPAVLHQHHHFKPMSYLPPTSAASRPSPPPPECGPTVLHAPELSRMQEALSKRSRNRTTRQTSRVRGS</sequence>
<keyword evidence="3" id="KW-1185">Reference proteome</keyword>
<gene>
    <name evidence="2" type="ORF">AVEN_171538_1</name>
</gene>
<accession>A0A4Y2R4X9</accession>
<evidence type="ECO:0000256" key="1">
    <source>
        <dbReference type="SAM" id="MobiDB-lite"/>
    </source>
</evidence>
<comment type="caution">
    <text evidence="2">The sequence shown here is derived from an EMBL/GenBank/DDBJ whole genome shotgun (WGS) entry which is preliminary data.</text>
</comment>
<feature type="compositionally biased region" description="Low complexity" evidence="1">
    <location>
        <begin position="90"/>
        <end position="99"/>
    </location>
</feature>
<protein>
    <submittedName>
        <fullName evidence="2">Uncharacterized protein</fullName>
    </submittedName>
</protein>
<dbReference type="AlphaFoldDB" id="A0A4Y2R4X9"/>
<evidence type="ECO:0000313" key="3">
    <source>
        <dbReference type="Proteomes" id="UP000499080"/>
    </source>
</evidence>
<proteinExistence type="predicted"/>
<feature type="region of interest" description="Disordered" evidence="1">
    <location>
        <begin position="46"/>
        <end position="99"/>
    </location>
</feature>
<evidence type="ECO:0000313" key="2">
    <source>
        <dbReference type="EMBL" id="GBN70681.1"/>
    </source>
</evidence>
<reference evidence="2 3" key="1">
    <citation type="journal article" date="2019" name="Sci. Rep.">
        <title>Orb-weaving spider Araneus ventricosus genome elucidates the spidroin gene catalogue.</title>
        <authorList>
            <person name="Kono N."/>
            <person name="Nakamura H."/>
            <person name="Ohtoshi R."/>
            <person name="Moran D.A.P."/>
            <person name="Shinohara A."/>
            <person name="Yoshida Y."/>
            <person name="Fujiwara M."/>
            <person name="Mori M."/>
            <person name="Tomita M."/>
            <person name="Arakawa K."/>
        </authorList>
    </citation>
    <scope>NUCLEOTIDE SEQUENCE [LARGE SCALE GENOMIC DNA]</scope>
</reference>
<dbReference type="Proteomes" id="UP000499080">
    <property type="component" value="Unassembled WGS sequence"/>
</dbReference>
<name>A0A4Y2R4X9_ARAVE</name>